<keyword evidence="3" id="KW-0862">Zinc</keyword>
<dbReference type="Proteomes" id="UP000694888">
    <property type="component" value="Unplaced"/>
</dbReference>
<evidence type="ECO:0000313" key="9">
    <source>
        <dbReference type="RefSeq" id="XP_005095400.1"/>
    </source>
</evidence>
<evidence type="ECO:0000256" key="6">
    <source>
        <dbReference type="SAM" id="MobiDB-lite"/>
    </source>
</evidence>
<dbReference type="Gene3D" id="1.10.1170.10">
    <property type="entry name" value="Inhibitor Of Apoptosis Protein (2mihbC-IAP-1), Chain A"/>
    <property type="match status" value="3"/>
</dbReference>
<name>A0ABM0JJX2_APLCA</name>
<evidence type="ECO:0000256" key="5">
    <source>
        <dbReference type="SAM" id="Coils"/>
    </source>
</evidence>
<feature type="compositionally biased region" description="Low complexity" evidence="6">
    <location>
        <begin position="540"/>
        <end position="554"/>
    </location>
</feature>
<feature type="coiled-coil region" evidence="5">
    <location>
        <begin position="384"/>
        <end position="421"/>
    </location>
</feature>
<dbReference type="InterPro" id="IPR013083">
    <property type="entry name" value="Znf_RING/FYVE/PHD"/>
</dbReference>
<comment type="similarity">
    <text evidence="1">Belongs to the IAP family.</text>
</comment>
<dbReference type="InterPro" id="IPR050784">
    <property type="entry name" value="IAP"/>
</dbReference>
<dbReference type="PANTHER" id="PTHR10044">
    <property type="entry name" value="INHIBITOR OF APOPTOSIS"/>
    <property type="match status" value="1"/>
</dbReference>
<keyword evidence="2 4" id="KW-0479">Metal-binding</keyword>
<feature type="region of interest" description="Disordered" evidence="6">
    <location>
        <begin position="302"/>
        <end position="337"/>
    </location>
</feature>
<keyword evidence="8" id="KW-1185">Reference proteome</keyword>
<dbReference type="GeneID" id="101853076"/>
<evidence type="ECO:0000259" key="7">
    <source>
        <dbReference type="PROSITE" id="PS50089"/>
    </source>
</evidence>
<evidence type="ECO:0000256" key="2">
    <source>
        <dbReference type="ARBA" id="ARBA00022771"/>
    </source>
</evidence>
<dbReference type="RefSeq" id="XP_005095400.1">
    <property type="nucleotide sequence ID" value="XM_005095343.1"/>
</dbReference>
<sequence length="614" mass="67945">MDFVSNLTATPVQKRLETFYRSPLPNDLQLSLSNSPLKLAEAGFMRPQEPTSDEVTCSYCGAEYMGWCGESPQAVHRVLNPKCPYMNTPPSSTSTSPLIESDPDNHRSRIESLRRQLFPDSRRSSSNILADIQHPFKPKHGDYLMLFESHRLLTYNDPGSENAAVYAKDGFIFKIDSGKVVCVYCDLELDFIIRDSPSLRSVHGEKSLSCPFVKLYDVGNVSHELERKIRDKIRSRYLNDDSQSSEASSVHYSIKHPEFEDVEVREGTYNNWLKYLARSLTPAKMAECGFYYTEQDSAAAASAPDSSAAQPSSTSSSSSSMPSSLSTSSSSLSSSSTASPAAASAAATSSAAASPGSPNLDLEAIKAATACGLYPNKDLLLGTLKAADENYKQLCDQRQEIEDTKAACKNKDAELQETKAEKATREAVLQQEILARERELQATRTELQRRGVEGRSDLEQQIQHHREVIEQKNQALEQNRQVIEQKDQALDQKDQVIELKNKEVEDLHRHIRSLMAALQHKEPLSASSDDETSSSDGEHSTLSSDSADSGSSSDVVTEEFPVASCKVCLVRSSQYVFLPCKHMCCCEVCAQRLRGKNCPICRGTTVDVERIYIV</sequence>
<organism evidence="8 9">
    <name type="scientific">Aplysia californica</name>
    <name type="common">California sea hare</name>
    <dbReference type="NCBI Taxonomy" id="6500"/>
    <lineage>
        <taxon>Eukaryota</taxon>
        <taxon>Metazoa</taxon>
        <taxon>Spiralia</taxon>
        <taxon>Lophotrochozoa</taxon>
        <taxon>Mollusca</taxon>
        <taxon>Gastropoda</taxon>
        <taxon>Heterobranchia</taxon>
        <taxon>Euthyneura</taxon>
        <taxon>Tectipleura</taxon>
        <taxon>Aplysiida</taxon>
        <taxon>Aplysioidea</taxon>
        <taxon>Aplysiidae</taxon>
        <taxon>Aplysia</taxon>
    </lineage>
</organism>
<evidence type="ECO:0000256" key="1">
    <source>
        <dbReference type="ARBA" id="ARBA00006672"/>
    </source>
</evidence>
<dbReference type="Gene3D" id="3.30.40.10">
    <property type="entry name" value="Zinc/RING finger domain, C3HC4 (zinc finger)"/>
    <property type="match status" value="1"/>
</dbReference>
<dbReference type="InterPro" id="IPR001841">
    <property type="entry name" value="Znf_RING"/>
</dbReference>
<feature type="domain" description="RING-type" evidence="7">
    <location>
        <begin position="565"/>
        <end position="602"/>
    </location>
</feature>
<dbReference type="InterPro" id="IPR001370">
    <property type="entry name" value="BIR_rpt"/>
</dbReference>
<dbReference type="Pfam" id="PF00653">
    <property type="entry name" value="BIR"/>
    <property type="match status" value="1"/>
</dbReference>
<protein>
    <submittedName>
        <fullName evidence="9">Baculoviral IAP repeat-containing protein 3-like</fullName>
    </submittedName>
</protein>
<feature type="region of interest" description="Disordered" evidence="6">
    <location>
        <begin position="521"/>
        <end position="554"/>
    </location>
</feature>
<evidence type="ECO:0000256" key="4">
    <source>
        <dbReference type="PROSITE-ProRule" id="PRU00175"/>
    </source>
</evidence>
<dbReference type="SUPFAM" id="SSF57924">
    <property type="entry name" value="Inhibitor of apoptosis (IAP) repeat"/>
    <property type="match status" value="3"/>
</dbReference>
<dbReference type="SUPFAM" id="SSF57850">
    <property type="entry name" value="RING/U-box"/>
    <property type="match status" value="1"/>
</dbReference>
<feature type="coiled-coil region" evidence="5">
    <location>
        <begin position="455"/>
        <end position="493"/>
    </location>
</feature>
<reference evidence="9" key="1">
    <citation type="submission" date="2025-08" db="UniProtKB">
        <authorList>
            <consortium name="RefSeq"/>
        </authorList>
    </citation>
    <scope>IDENTIFICATION</scope>
</reference>
<dbReference type="SMART" id="SM00238">
    <property type="entry name" value="BIR"/>
    <property type="match status" value="1"/>
</dbReference>
<dbReference type="PANTHER" id="PTHR10044:SF139">
    <property type="entry name" value="DEATH-ASSOCIATED INHIBITOR OF APOPTOSIS 2"/>
    <property type="match status" value="1"/>
</dbReference>
<evidence type="ECO:0000256" key="3">
    <source>
        <dbReference type="ARBA" id="ARBA00022833"/>
    </source>
</evidence>
<keyword evidence="2 4" id="KW-0863">Zinc-finger</keyword>
<keyword evidence="5" id="KW-0175">Coiled coil</keyword>
<dbReference type="Pfam" id="PF13920">
    <property type="entry name" value="zf-C3HC4_3"/>
    <property type="match status" value="1"/>
</dbReference>
<accession>A0ABM0JJX2</accession>
<dbReference type="PROSITE" id="PS50089">
    <property type="entry name" value="ZF_RING_2"/>
    <property type="match status" value="1"/>
</dbReference>
<proteinExistence type="inferred from homology"/>
<evidence type="ECO:0000313" key="8">
    <source>
        <dbReference type="Proteomes" id="UP000694888"/>
    </source>
</evidence>
<dbReference type="PROSITE" id="PS50143">
    <property type="entry name" value="BIR_REPEAT_2"/>
    <property type="match status" value="2"/>
</dbReference>
<gene>
    <name evidence="9" type="primary">LOC101853076</name>
</gene>